<sequence length="432" mass="46376">MYKLLLPLTLVASIFLPAAAQTLDLPRTGDMAQASPYRPAKAPEPSGPLTLQSALALALSANAEVSAARYELAAVEASVVQAGASPNPSLGVQMQDTRRDTRETTVQLSQPFELGGKRAARIQAAERGRDAAGAELGAKQAEVRAAVISSFFDLMTAQERVRLAQESADLAQRASTVASKRVIAGKVSPVEETRARVAETGVRLELLQARSDLTSARKRLSAMWGSLTPRFERAEGEIQSLPALPDPAALSAGLVSSPALARARFEVDRRQALARLERSRRTPDVTVSLGVNRNEELGRNQAIVGVSVPLPIFDTNRGNVLEALRRTDKARDELAGIEIRLGSELALAIEKLSTSRQEVQSLQQDILPGAQSAYEAATTGFEYGKFGFLDVLDAQRTLLQAKTQYLRALSEAHRAGAEIDRILGEPMAATSH</sequence>
<dbReference type="RefSeq" id="WP_283445593.1">
    <property type="nucleotide sequence ID" value="NZ_FXUL01000041.1"/>
</dbReference>
<dbReference type="PANTHER" id="PTHR30203">
    <property type="entry name" value="OUTER MEMBRANE CATION EFFLUX PROTEIN"/>
    <property type="match status" value="1"/>
</dbReference>
<feature type="signal peptide" evidence="2">
    <location>
        <begin position="1"/>
        <end position="20"/>
    </location>
</feature>
<dbReference type="InterPro" id="IPR003423">
    <property type="entry name" value="OMP_efflux"/>
</dbReference>
<dbReference type="Proteomes" id="UP001158049">
    <property type="component" value="Unassembled WGS sequence"/>
</dbReference>
<dbReference type="Gene3D" id="1.20.1600.10">
    <property type="entry name" value="Outer membrane efflux proteins (OEP)"/>
    <property type="match status" value="1"/>
</dbReference>
<gene>
    <name evidence="3" type="ORF">SAMN06295970_1413</name>
</gene>
<dbReference type="InterPro" id="IPR010131">
    <property type="entry name" value="MdtP/NodT-like"/>
</dbReference>
<organism evidence="3 4">
    <name type="scientific">Noviherbaspirillum suwonense</name>
    <dbReference type="NCBI Taxonomy" id="1224511"/>
    <lineage>
        <taxon>Bacteria</taxon>
        <taxon>Pseudomonadati</taxon>
        <taxon>Pseudomonadota</taxon>
        <taxon>Betaproteobacteria</taxon>
        <taxon>Burkholderiales</taxon>
        <taxon>Oxalobacteraceae</taxon>
        <taxon>Noviherbaspirillum</taxon>
    </lineage>
</organism>
<dbReference type="EMBL" id="FXUL01000041">
    <property type="protein sequence ID" value="SMP81019.1"/>
    <property type="molecule type" value="Genomic_DNA"/>
</dbReference>
<comment type="caution">
    <text evidence="3">The sequence shown here is derived from an EMBL/GenBank/DDBJ whole genome shotgun (WGS) entry which is preliminary data.</text>
</comment>
<evidence type="ECO:0000256" key="2">
    <source>
        <dbReference type="SAM" id="SignalP"/>
    </source>
</evidence>
<comment type="similarity">
    <text evidence="1">Belongs to the outer membrane factor (OMF) (TC 1.B.17) family.</text>
</comment>
<evidence type="ECO:0000313" key="3">
    <source>
        <dbReference type="EMBL" id="SMP81019.1"/>
    </source>
</evidence>
<name>A0ABY1QXW3_9BURK</name>
<keyword evidence="2" id="KW-0732">Signal</keyword>
<evidence type="ECO:0000313" key="4">
    <source>
        <dbReference type="Proteomes" id="UP001158049"/>
    </source>
</evidence>
<evidence type="ECO:0000256" key="1">
    <source>
        <dbReference type="ARBA" id="ARBA00007613"/>
    </source>
</evidence>
<dbReference type="Pfam" id="PF02321">
    <property type="entry name" value="OEP"/>
    <property type="match status" value="2"/>
</dbReference>
<dbReference type="PANTHER" id="PTHR30203:SF24">
    <property type="entry name" value="BLR4935 PROTEIN"/>
    <property type="match status" value="1"/>
</dbReference>
<protein>
    <submittedName>
        <fullName evidence="3">Outer membrane protein, cobalt-zinc-cadmium efflux system</fullName>
    </submittedName>
</protein>
<accession>A0ABY1QXW3</accession>
<proteinExistence type="inferred from homology"/>
<reference evidence="3 4" key="1">
    <citation type="submission" date="2017-05" db="EMBL/GenBank/DDBJ databases">
        <authorList>
            <person name="Varghese N."/>
            <person name="Submissions S."/>
        </authorList>
    </citation>
    <scope>NUCLEOTIDE SEQUENCE [LARGE SCALE GENOMIC DNA]</scope>
    <source>
        <strain evidence="3 4">DSM 26001</strain>
    </source>
</reference>
<feature type="chain" id="PRO_5047468230" evidence="2">
    <location>
        <begin position="21"/>
        <end position="432"/>
    </location>
</feature>
<dbReference type="SUPFAM" id="SSF56954">
    <property type="entry name" value="Outer membrane efflux proteins (OEP)"/>
    <property type="match status" value="1"/>
</dbReference>
<keyword evidence="4" id="KW-1185">Reference proteome</keyword>